<proteinExistence type="predicted"/>
<dbReference type="EMBL" id="FNQJ01000011">
    <property type="protein sequence ID" value="SEA39596.1"/>
    <property type="molecule type" value="Genomic_DNA"/>
</dbReference>
<gene>
    <name evidence="1" type="ORF">SAMN05421875_11188</name>
</gene>
<protein>
    <submittedName>
        <fullName evidence="1">Uncharacterized protein</fullName>
    </submittedName>
</protein>
<evidence type="ECO:0000313" key="1">
    <source>
        <dbReference type="EMBL" id="SEA39596.1"/>
    </source>
</evidence>
<sequence length="233" mass="24393">MPLHSCPPQRPVRRSPLAAVLSPAALALASLLSLPLICNAAPFALSGNGRFKPPTAEQLAALPANLPFTRADLASGTWSFQARYDDSVPDTDPDAYRGRYAGSVQAFRLVVGSTAIDLPVSQSEIVVSDGGQGFTQRESIRLEVKAPVAAGLLRMAWVQLNQQPAGTDLRGSAGVLRSDAMPAATAMAQLAVANPADRFLELRIDQPGATNAAPLLYLSTSQPTVTANPITAP</sequence>
<keyword evidence="2" id="KW-1185">Reference proteome</keyword>
<organism evidence="1 2">
    <name type="scientific">Acidovorax soli</name>
    <dbReference type="NCBI Taxonomy" id="592050"/>
    <lineage>
        <taxon>Bacteria</taxon>
        <taxon>Pseudomonadati</taxon>
        <taxon>Pseudomonadota</taxon>
        <taxon>Betaproteobacteria</taxon>
        <taxon>Burkholderiales</taxon>
        <taxon>Comamonadaceae</taxon>
        <taxon>Acidovorax</taxon>
    </lineage>
</organism>
<evidence type="ECO:0000313" key="2">
    <source>
        <dbReference type="Proteomes" id="UP000199002"/>
    </source>
</evidence>
<accession>A0A1H4AUR6</accession>
<name>A0A1H4AUR6_9BURK</name>
<dbReference type="AlphaFoldDB" id="A0A1H4AUR6"/>
<dbReference type="Proteomes" id="UP000199002">
    <property type="component" value="Unassembled WGS sequence"/>
</dbReference>
<reference evidence="2" key="1">
    <citation type="submission" date="2016-10" db="EMBL/GenBank/DDBJ databases">
        <authorList>
            <person name="Varghese N."/>
            <person name="Submissions S."/>
        </authorList>
    </citation>
    <scope>NUCLEOTIDE SEQUENCE [LARGE SCALE GENOMIC DNA]</scope>
    <source>
        <strain evidence="2">DSM 25157</strain>
    </source>
</reference>